<dbReference type="Pfam" id="PF13714">
    <property type="entry name" value="PEP_mutase"/>
    <property type="match status" value="1"/>
</dbReference>
<organism evidence="1 2">
    <name type="scientific">Sagittula stellata (strain ATCC 700073 / DSM 11524 / E-37)</name>
    <dbReference type="NCBI Taxonomy" id="388399"/>
    <lineage>
        <taxon>Bacteria</taxon>
        <taxon>Pseudomonadati</taxon>
        <taxon>Pseudomonadota</taxon>
        <taxon>Alphaproteobacteria</taxon>
        <taxon>Rhodobacterales</taxon>
        <taxon>Roseobacteraceae</taxon>
        <taxon>Sagittula</taxon>
    </lineage>
</organism>
<reference evidence="1 2" key="1">
    <citation type="submission" date="2006-06" db="EMBL/GenBank/DDBJ databases">
        <authorList>
            <person name="Moran M.A."/>
            <person name="Ferriera S."/>
            <person name="Johnson J."/>
            <person name="Kravitz S."/>
            <person name="Beeson K."/>
            <person name="Sutton G."/>
            <person name="Rogers Y.-H."/>
            <person name="Friedman R."/>
            <person name="Frazier M."/>
            <person name="Venter J.C."/>
        </authorList>
    </citation>
    <scope>NUCLEOTIDE SEQUENCE [LARGE SCALE GENOMIC DNA]</scope>
    <source>
        <strain evidence="1 2">E-37</strain>
    </source>
</reference>
<dbReference type="PANTHER" id="PTHR42905:SF2">
    <property type="entry name" value="PHOSPHOENOLPYRUVATE CARBOXYLASE FAMILY PROTEIN"/>
    <property type="match status" value="1"/>
</dbReference>
<dbReference type="Gene3D" id="3.20.20.60">
    <property type="entry name" value="Phosphoenolpyruvate-binding domains"/>
    <property type="match status" value="1"/>
</dbReference>
<evidence type="ECO:0000313" key="2">
    <source>
        <dbReference type="Proteomes" id="UP000005713"/>
    </source>
</evidence>
<comment type="caution">
    <text evidence="1">The sequence shown here is derived from an EMBL/GenBank/DDBJ whole genome shotgun (WGS) entry which is preliminary data.</text>
</comment>
<dbReference type="AlphaFoldDB" id="A3K7F1"/>
<dbReference type="InterPro" id="IPR015813">
    <property type="entry name" value="Pyrv/PenolPyrv_kinase-like_dom"/>
</dbReference>
<evidence type="ECO:0000313" key="1">
    <source>
        <dbReference type="EMBL" id="EBA06910.1"/>
    </source>
</evidence>
<dbReference type="GO" id="GO:0016829">
    <property type="term" value="F:lyase activity"/>
    <property type="evidence" value="ECO:0007669"/>
    <property type="project" value="UniProtKB-KW"/>
</dbReference>
<keyword evidence="1" id="KW-0456">Lyase</keyword>
<dbReference type="EMBL" id="AAYA01000012">
    <property type="protein sequence ID" value="EBA06910.1"/>
    <property type="molecule type" value="Genomic_DNA"/>
</dbReference>
<accession>A3K7F1</accession>
<dbReference type="SUPFAM" id="SSF51621">
    <property type="entry name" value="Phosphoenolpyruvate/pyruvate domain"/>
    <property type="match status" value="1"/>
</dbReference>
<dbReference type="eggNOG" id="COG2513">
    <property type="taxonomic scope" value="Bacteria"/>
</dbReference>
<dbReference type="PANTHER" id="PTHR42905">
    <property type="entry name" value="PHOSPHOENOLPYRUVATE CARBOXYLASE"/>
    <property type="match status" value="1"/>
</dbReference>
<sequence>MTRENMLRTRLDKGLFTVAPGAPDALTARLVQGQGFDAVYMTGLGATAVRLGKPDLGLMTQTEMADHARAMVRAVDIPVIADADTGYGGALNVARTVEEYMQGGVAALHIEDQLSPKRCGQLSGVRLVAAEEGAHRLKAAVEARGTGDILIIGRTDALQPLGIDEAVARAARYQDAGTDLVFVDGVKTRAEVEAIARRVEGPKVLSLVDGTDAASLSVEDVQGMGFSIVMYAVTTLFTAAQASATALSRLKSTGLAGGGDALTYAEFCDVVDLAAHQAFAHRHGE</sequence>
<protein>
    <submittedName>
        <fullName evidence="1">Putative methylisocitrate lyase</fullName>
    </submittedName>
</protein>
<dbReference type="InterPro" id="IPR040442">
    <property type="entry name" value="Pyrv_kinase-like_dom_sf"/>
</dbReference>
<dbReference type="OrthoDB" id="8629576at2"/>
<keyword evidence="2" id="KW-1185">Reference proteome</keyword>
<dbReference type="CDD" id="cd00377">
    <property type="entry name" value="ICL_PEPM"/>
    <property type="match status" value="1"/>
</dbReference>
<dbReference type="Proteomes" id="UP000005713">
    <property type="component" value="Unassembled WGS sequence"/>
</dbReference>
<dbReference type="InterPro" id="IPR039556">
    <property type="entry name" value="ICL/PEPM"/>
</dbReference>
<dbReference type="RefSeq" id="WP_005861602.1">
    <property type="nucleotide sequence ID" value="NZ_AAYA01000012.1"/>
</dbReference>
<gene>
    <name evidence="1" type="ORF">SSE37_00525</name>
</gene>
<name>A3K7F1_SAGS3</name>
<proteinExistence type="predicted"/>